<dbReference type="SMART" id="SM00129">
    <property type="entry name" value="KISc"/>
    <property type="match status" value="1"/>
</dbReference>
<keyword evidence="4" id="KW-0206">Cytoskeleton</keyword>
<dbReference type="GO" id="GO:0007018">
    <property type="term" value="P:microtubule-based movement"/>
    <property type="evidence" value="ECO:0007669"/>
    <property type="project" value="InterPro"/>
</dbReference>
<dbReference type="GO" id="GO:0005871">
    <property type="term" value="C:kinesin complex"/>
    <property type="evidence" value="ECO:0007669"/>
    <property type="project" value="TreeGrafter"/>
</dbReference>
<dbReference type="PANTHER" id="PTHR24115">
    <property type="entry name" value="KINESIN-RELATED"/>
    <property type="match status" value="1"/>
</dbReference>
<gene>
    <name evidence="9" type="ORF">g.8063</name>
</gene>
<evidence type="ECO:0000313" key="9">
    <source>
        <dbReference type="EMBL" id="JAT14695.1"/>
    </source>
</evidence>
<dbReference type="GO" id="GO:0003777">
    <property type="term" value="F:microtubule motor activity"/>
    <property type="evidence" value="ECO:0007669"/>
    <property type="project" value="InterPro"/>
</dbReference>
<dbReference type="GO" id="GO:0005524">
    <property type="term" value="F:ATP binding"/>
    <property type="evidence" value="ECO:0007669"/>
    <property type="project" value="UniProtKB-UniRule"/>
</dbReference>
<accession>A0A1B6KTC9</accession>
<keyword evidence="3 5" id="KW-0067">ATP-binding</keyword>
<dbReference type="InterPro" id="IPR001752">
    <property type="entry name" value="Kinesin_motor_dom"/>
</dbReference>
<reference evidence="9" key="1">
    <citation type="submission" date="2015-11" db="EMBL/GenBank/DDBJ databases">
        <title>De novo transcriptome assembly of four potential Pierce s Disease insect vectors from Arizona vineyards.</title>
        <authorList>
            <person name="Tassone E.E."/>
        </authorList>
    </citation>
    <scope>NUCLEOTIDE SEQUENCE</scope>
</reference>
<dbReference type="GO" id="GO:0005874">
    <property type="term" value="C:microtubule"/>
    <property type="evidence" value="ECO:0007669"/>
    <property type="project" value="TreeGrafter"/>
</dbReference>
<dbReference type="GO" id="GO:0016887">
    <property type="term" value="F:ATP hydrolysis activity"/>
    <property type="evidence" value="ECO:0007669"/>
    <property type="project" value="TreeGrafter"/>
</dbReference>
<protein>
    <recommendedName>
        <fullName evidence="8">Kinesin motor domain-containing protein</fullName>
    </recommendedName>
</protein>
<evidence type="ECO:0000259" key="8">
    <source>
        <dbReference type="PROSITE" id="PS50067"/>
    </source>
</evidence>
<dbReference type="InterPro" id="IPR027417">
    <property type="entry name" value="P-loop_NTPase"/>
</dbReference>
<evidence type="ECO:0000256" key="2">
    <source>
        <dbReference type="ARBA" id="ARBA00022741"/>
    </source>
</evidence>
<evidence type="ECO:0000256" key="5">
    <source>
        <dbReference type="PROSITE-ProRule" id="PRU00283"/>
    </source>
</evidence>
<evidence type="ECO:0000256" key="7">
    <source>
        <dbReference type="SAM" id="MobiDB-lite"/>
    </source>
</evidence>
<dbReference type="AlphaFoldDB" id="A0A1B6KTC9"/>
<feature type="coiled-coil region" evidence="6">
    <location>
        <begin position="619"/>
        <end position="671"/>
    </location>
</feature>
<keyword evidence="5" id="KW-0505">Motor protein</keyword>
<comment type="similarity">
    <text evidence="5">Belongs to the TRAFAC class myosin-kinesin ATPase superfamily. Kinesin family.</text>
</comment>
<dbReference type="EMBL" id="GEBQ01025282">
    <property type="protein sequence ID" value="JAT14695.1"/>
    <property type="molecule type" value="Transcribed_RNA"/>
</dbReference>
<keyword evidence="4" id="KW-0963">Cytoplasm</keyword>
<keyword evidence="2 5" id="KW-0547">Nucleotide-binding</keyword>
<dbReference type="SUPFAM" id="SSF52540">
    <property type="entry name" value="P-loop containing nucleoside triphosphate hydrolases"/>
    <property type="match status" value="1"/>
</dbReference>
<organism evidence="9">
    <name type="scientific">Graphocephala atropunctata</name>
    <dbReference type="NCBI Taxonomy" id="36148"/>
    <lineage>
        <taxon>Eukaryota</taxon>
        <taxon>Metazoa</taxon>
        <taxon>Ecdysozoa</taxon>
        <taxon>Arthropoda</taxon>
        <taxon>Hexapoda</taxon>
        <taxon>Insecta</taxon>
        <taxon>Pterygota</taxon>
        <taxon>Neoptera</taxon>
        <taxon>Paraneoptera</taxon>
        <taxon>Hemiptera</taxon>
        <taxon>Auchenorrhyncha</taxon>
        <taxon>Membracoidea</taxon>
        <taxon>Cicadellidae</taxon>
        <taxon>Cicadellinae</taxon>
        <taxon>Cicadellini</taxon>
        <taxon>Graphocephala</taxon>
    </lineage>
</organism>
<sequence>MIGNDLKNKTKLFVRVLPSTVFDWDCVKFDIDNKCIYIRYLFEFHSSLNVKTLPKFLCYQTDGIFANCCQKAVYESVVNQLLDHIYLGIDSIILSYGQNNSGKTFTTSGLYNQFELRGIVPRFLTDLFTKELDRREDFTSQIWMSAVDVQRNVVYDLFDKQKKVSKVPREVRSVQLESELHGLELLFQAEAERMIVCEKSYNAHSGTNVVTFTVKLTPLESHDSRDRSSKVHFVDLAGVETIRRNPLTSFKDQDIQGPANVSKTLLEIFALRCKTLKNPNPKIFKANQRSSILMQYLDRSLSPASCVKLICHIRPNHEDLMMTISQLKFGTTFQGIPKIEPKAHTDLNLERMLKGLQDHVKSLEDELLTRDLWNEHSPITITQGRLDFVKRRVELYVKGDLNEFELLSSVDDCNLVLSIMKDIFSVKLPIEVASIALQTNDGVEFMTKRKYSDDRRGSSYLRESTAKKSTVKDKTGSVSSPKHVGFEIPKETNKTVPTEKGKKTDAKKKTADKPELVSREVQVNLIEPSPTLPHVDSREAVWALFIISRPDLQIQIDKLNSSVVDRQKQLAKQNLNFDNINRSITQTELELHQLSTMTAFIEQEEQDVGTPTLIVTDEVTRLVKVMKSLQNESNSLQQRLIEAQTDWLEALEKLRDEKQNIEKEFKEFCQRNNFLALDDKTSSQEDVETEQSENLALDLSNYDEQNKYFAFQQKYLNISKNV</sequence>
<comment type="subcellular location">
    <subcellularLocation>
        <location evidence="1">Cytoplasm</location>
        <location evidence="1">Cytoskeleton</location>
    </subcellularLocation>
</comment>
<evidence type="ECO:0000256" key="6">
    <source>
        <dbReference type="SAM" id="Coils"/>
    </source>
</evidence>
<feature type="compositionally biased region" description="Basic and acidic residues" evidence="7">
    <location>
        <begin position="464"/>
        <end position="475"/>
    </location>
</feature>
<dbReference type="InterPro" id="IPR036961">
    <property type="entry name" value="Kinesin_motor_dom_sf"/>
</dbReference>
<dbReference type="PRINTS" id="PR00380">
    <property type="entry name" value="KINESINHEAVY"/>
</dbReference>
<feature type="region of interest" description="Disordered" evidence="7">
    <location>
        <begin position="456"/>
        <end position="513"/>
    </location>
</feature>
<feature type="compositionally biased region" description="Basic and acidic residues" evidence="7">
    <location>
        <begin position="484"/>
        <end position="513"/>
    </location>
</feature>
<dbReference type="PROSITE" id="PS50067">
    <property type="entry name" value="KINESIN_MOTOR_2"/>
    <property type="match status" value="1"/>
</dbReference>
<name>A0A1B6KTC9_9HEMI</name>
<feature type="domain" description="Kinesin motor" evidence="8">
    <location>
        <begin position="9"/>
        <end position="336"/>
    </location>
</feature>
<dbReference type="Gene3D" id="3.40.850.10">
    <property type="entry name" value="Kinesin motor domain"/>
    <property type="match status" value="1"/>
</dbReference>
<evidence type="ECO:0000256" key="3">
    <source>
        <dbReference type="ARBA" id="ARBA00022840"/>
    </source>
</evidence>
<feature type="binding site" evidence="5">
    <location>
        <begin position="97"/>
        <end position="104"/>
    </location>
    <ligand>
        <name>ATP</name>
        <dbReference type="ChEBI" id="CHEBI:30616"/>
    </ligand>
</feature>
<keyword evidence="6" id="KW-0175">Coiled coil</keyword>
<proteinExistence type="inferred from homology"/>
<dbReference type="GO" id="GO:0008017">
    <property type="term" value="F:microtubule binding"/>
    <property type="evidence" value="ECO:0007669"/>
    <property type="project" value="InterPro"/>
</dbReference>
<dbReference type="InterPro" id="IPR027640">
    <property type="entry name" value="Kinesin-like_fam"/>
</dbReference>
<evidence type="ECO:0000256" key="1">
    <source>
        <dbReference type="ARBA" id="ARBA00004245"/>
    </source>
</evidence>
<evidence type="ECO:0000256" key="4">
    <source>
        <dbReference type="ARBA" id="ARBA00023212"/>
    </source>
</evidence>
<dbReference type="Pfam" id="PF00225">
    <property type="entry name" value="Kinesin"/>
    <property type="match status" value="1"/>
</dbReference>
<dbReference type="PANTHER" id="PTHR24115:SF191">
    <property type="entry name" value="KINESIN-LIKE PROTEIN KIF9"/>
    <property type="match status" value="1"/>
</dbReference>